<evidence type="ECO:0000256" key="1">
    <source>
        <dbReference type="SAM" id="MobiDB-lite"/>
    </source>
</evidence>
<proteinExistence type="predicted"/>
<dbReference type="Proteomes" id="UP001172155">
    <property type="component" value="Unassembled WGS sequence"/>
</dbReference>
<comment type="caution">
    <text evidence="2">The sequence shown here is derived from an EMBL/GenBank/DDBJ whole genome shotgun (WGS) entry which is preliminary data.</text>
</comment>
<dbReference type="EMBL" id="JAUKUD010000005">
    <property type="protein sequence ID" value="KAK0744043.1"/>
    <property type="molecule type" value="Genomic_DNA"/>
</dbReference>
<feature type="compositionally biased region" description="Basic and acidic residues" evidence="1">
    <location>
        <begin position="81"/>
        <end position="90"/>
    </location>
</feature>
<dbReference type="AlphaFoldDB" id="A0AA40K302"/>
<gene>
    <name evidence="2" type="ORF">B0T18DRAFT_195084</name>
</gene>
<reference evidence="2" key="1">
    <citation type="submission" date="2023-06" db="EMBL/GenBank/DDBJ databases">
        <title>Genome-scale phylogeny and comparative genomics of the fungal order Sordariales.</title>
        <authorList>
            <consortium name="Lawrence Berkeley National Laboratory"/>
            <person name="Hensen N."/>
            <person name="Bonometti L."/>
            <person name="Westerberg I."/>
            <person name="Brannstrom I.O."/>
            <person name="Guillou S."/>
            <person name="Cros-Aarteil S."/>
            <person name="Calhoun S."/>
            <person name="Haridas S."/>
            <person name="Kuo A."/>
            <person name="Mondo S."/>
            <person name="Pangilinan J."/>
            <person name="Riley R."/>
            <person name="LaButti K."/>
            <person name="Andreopoulos B."/>
            <person name="Lipzen A."/>
            <person name="Chen C."/>
            <person name="Yanf M."/>
            <person name="Daum C."/>
            <person name="Ng V."/>
            <person name="Clum A."/>
            <person name="Steindorff A."/>
            <person name="Ohm R."/>
            <person name="Martin F."/>
            <person name="Silar P."/>
            <person name="Natvig D."/>
            <person name="Lalanne C."/>
            <person name="Gautier V."/>
            <person name="Ament-velasquez S.L."/>
            <person name="Kruys A."/>
            <person name="Hutchinson M.I."/>
            <person name="Powell A.J."/>
            <person name="Barry K."/>
            <person name="Miller A.N."/>
            <person name="Grigoriev I.V."/>
            <person name="Debuchy R."/>
            <person name="Gladieux P."/>
            <person name="Thoren M.H."/>
            <person name="Johannesson H."/>
        </authorList>
    </citation>
    <scope>NUCLEOTIDE SEQUENCE</scope>
    <source>
        <strain evidence="2">SMH3187-1</strain>
    </source>
</reference>
<accession>A0AA40K302</accession>
<keyword evidence="3" id="KW-1185">Reference proteome</keyword>
<evidence type="ECO:0000313" key="3">
    <source>
        <dbReference type="Proteomes" id="UP001172155"/>
    </source>
</evidence>
<evidence type="ECO:0000313" key="2">
    <source>
        <dbReference type="EMBL" id="KAK0744043.1"/>
    </source>
</evidence>
<name>A0AA40K302_9PEZI</name>
<sequence length="219" mass="23064">MGIRTVAIAGQGRHIKPPCKQLGLTPAGGLADWRDDISPRAPWSSPAASAICHSPSFPVLVRDVGGGSNGLRGQVARRPARPLEDKERRGMVGGRPGFSILTSTSLSPFNNGTVFVCRHHPHAIKQDGDVWRRVVGNHAVKQATAAGQNKKTKKGRYMPAHHRSLGLSLALAPGPAPWLLGHFSVSLGGSKTDDPMAASVNPSTPKKEALSSLHIAVVG</sequence>
<feature type="region of interest" description="Disordered" evidence="1">
    <location>
        <begin position="68"/>
        <end position="95"/>
    </location>
</feature>
<protein>
    <submittedName>
        <fullName evidence="2">Uncharacterized protein</fullName>
    </submittedName>
</protein>
<organism evidence="2 3">
    <name type="scientific">Schizothecium vesticola</name>
    <dbReference type="NCBI Taxonomy" id="314040"/>
    <lineage>
        <taxon>Eukaryota</taxon>
        <taxon>Fungi</taxon>
        <taxon>Dikarya</taxon>
        <taxon>Ascomycota</taxon>
        <taxon>Pezizomycotina</taxon>
        <taxon>Sordariomycetes</taxon>
        <taxon>Sordariomycetidae</taxon>
        <taxon>Sordariales</taxon>
        <taxon>Schizotheciaceae</taxon>
        <taxon>Schizothecium</taxon>
    </lineage>
</organism>